<keyword evidence="8" id="KW-1185">Reference proteome</keyword>
<gene>
    <name evidence="7" type="ORF">SAMN04487772_1315</name>
</gene>
<organism evidence="7 8">
    <name type="scientific">[Clostridium] polysaccharolyticum</name>
    <dbReference type="NCBI Taxonomy" id="29364"/>
    <lineage>
        <taxon>Bacteria</taxon>
        <taxon>Bacillati</taxon>
        <taxon>Bacillota</taxon>
        <taxon>Clostridia</taxon>
        <taxon>Lachnospirales</taxon>
        <taxon>Lachnospiraceae</taxon>
    </lineage>
</organism>
<dbReference type="STRING" id="29364.SAMN04487772_1315"/>
<feature type="transmembrane region" description="Helical" evidence="6">
    <location>
        <begin position="84"/>
        <end position="111"/>
    </location>
</feature>
<protein>
    <submittedName>
        <fullName evidence="7">Holin-like protein</fullName>
    </submittedName>
</protein>
<evidence type="ECO:0000313" key="8">
    <source>
        <dbReference type="Proteomes" id="UP000199800"/>
    </source>
</evidence>
<dbReference type="OrthoDB" id="3176438at2"/>
<sequence>MDILKQLLLIFFLCICGEVISALLPFAFPSSVISLLLLFLLLMPGIIKTHHIDKVSDFLLNTMAFFFIPAGAAIIEKYELIKGVLLPLFIITLFTTIFTFAVTGYTVSFFIKRMNKKEEKHNG</sequence>
<dbReference type="EMBL" id="FOHN01000031">
    <property type="protein sequence ID" value="SET56534.1"/>
    <property type="molecule type" value="Genomic_DNA"/>
</dbReference>
<evidence type="ECO:0000256" key="2">
    <source>
        <dbReference type="ARBA" id="ARBA00022475"/>
    </source>
</evidence>
<keyword evidence="5 6" id="KW-0472">Membrane</keyword>
<dbReference type="InterPro" id="IPR005538">
    <property type="entry name" value="LrgA/CidA"/>
</dbReference>
<evidence type="ECO:0000256" key="5">
    <source>
        <dbReference type="ARBA" id="ARBA00023136"/>
    </source>
</evidence>
<accession>A0A1I0FEZ9</accession>
<keyword evidence="4 6" id="KW-1133">Transmembrane helix</keyword>
<comment type="subcellular location">
    <subcellularLocation>
        <location evidence="1">Cell membrane</location>
        <topology evidence="1">Multi-pass membrane protein</topology>
    </subcellularLocation>
</comment>
<evidence type="ECO:0000313" key="7">
    <source>
        <dbReference type="EMBL" id="SET56534.1"/>
    </source>
</evidence>
<reference evidence="7 8" key="1">
    <citation type="submission" date="2016-10" db="EMBL/GenBank/DDBJ databases">
        <authorList>
            <person name="de Groot N.N."/>
        </authorList>
    </citation>
    <scope>NUCLEOTIDE SEQUENCE [LARGE SCALE GENOMIC DNA]</scope>
    <source>
        <strain evidence="7 8">DSM 1801</strain>
    </source>
</reference>
<dbReference type="AlphaFoldDB" id="A0A1I0FEZ9"/>
<proteinExistence type="predicted"/>
<dbReference type="Pfam" id="PF03788">
    <property type="entry name" value="LrgA"/>
    <property type="match status" value="1"/>
</dbReference>
<dbReference type="GO" id="GO:0005886">
    <property type="term" value="C:plasma membrane"/>
    <property type="evidence" value="ECO:0007669"/>
    <property type="project" value="UniProtKB-SubCell"/>
</dbReference>
<name>A0A1I0FEZ9_9FIRM</name>
<evidence type="ECO:0000256" key="6">
    <source>
        <dbReference type="SAM" id="Phobius"/>
    </source>
</evidence>
<evidence type="ECO:0000256" key="4">
    <source>
        <dbReference type="ARBA" id="ARBA00022989"/>
    </source>
</evidence>
<feature type="transmembrane region" description="Helical" evidence="6">
    <location>
        <begin position="31"/>
        <end position="47"/>
    </location>
</feature>
<evidence type="ECO:0000256" key="3">
    <source>
        <dbReference type="ARBA" id="ARBA00022692"/>
    </source>
</evidence>
<dbReference type="RefSeq" id="WP_092478807.1">
    <property type="nucleotide sequence ID" value="NZ_FOHN01000031.1"/>
</dbReference>
<dbReference type="PANTHER" id="PTHR33931">
    <property type="entry name" value="HOLIN-LIKE PROTEIN CIDA-RELATED"/>
    <property type="match status" value="1"/>
</dbReference>
<dbReference type="PANTHER" id="PTHR33931:SF2">
    <property type="entry name" value="HOLIN-LIKE PROTEIN CIDA"/>
    <property type="match status" value="1"/>
</dbReference>
<keyword evidence="3 6" id="KW-0812">Transmembrane</keyword>
<feature type="transmembrane region" description="Helical" evidence="6">
    <location>
        <begin position="59"/>
        <end position="78"/>
    </location>
</feature>
<evidence type="ECO:0000256" key="1">
    <source>
        <dbReference type="ARBA" id="ARBA00004651"/>
    </source>
</evidence>
<dbReference type="Proteomes" id="UP000199800">
    <property type="component" value="Unassembled WGS sequence"/>
</dbReference>
<keyword evidence="2" id="KW-1003">Cell membrane</keyword>